<feature type="region of interest" description="Disordered" evidence="1">
    <location>
        <begin position="147"/>
        <end position="166"/>
    </location>
</feature>
<evidence type="ECO:0000313" key="2">
    <source>
        <dbReference type="EMBL" id="KAG2388393.1"/>
    </source>
</evidence>
<organism evidence="2 3">
    <name type="scientific">Naegleria lovaniensis</name>
    <name type="common">Amoeba</name>
    <dbReference type="NCBI Taxonomy" id="51637"/>
    <lineage>
        <taxon>Eukaryota</taxon>
        <taxon>Discoba</taxon>
        <taxon>Heterolobosea</taxon>
        <taxon>Tetramitia</taxon>
        <taxon>Eutetramitia</taxon>
        <taxon>Vahlkampfiidae</taxon>
        <taxon>Naegleria</taxon>
    </lineage>
</organism>
<dbReference type="GeneID" id="68093019"/>
<accession>A0AA88GZA5</accession>
<evidence type="ECO:0000313" key="3">
    <source>
        <dbReference type="Proteomes" id="UP000816034"/>
    </source>
</evidence>
<keyword evidence="3" id="KW-1185">Reference proteome</keyword>
<dbReference type="AlphaFoldDB" id="A0AA88GZA5"/>
<sequence length="166" mass="18793">MLRRPSSSIFSIVVSNNSTRASSLQTLVKSSSTTTTTSTSSVRNYALPKNPTPQEENYMIEAIKDYVRPVNKPRIPKTPQQFKKDEMLANSWSSLKRILTEKARNDNKRRVKLKKAALDALPKELRAEAEKIDWSLIPIQLGVQPHKDLPVQPGYKPPEEPLNIEV</sequence>
<feature type="compositionally biased region" description="Low complexity" evidence="1">
    <location>
        <begin position="32"/>
        <end position="41"/>
    </location>
</feature>
<dbReference type="RefSeq" id="XP_044552385.1">
    <property type="nucleotide sequence ID" value="XM_044695334.1"/>
</dbReference>
<reference evidence="2 3" key="1">
    <citation type="journal article" date="2018" name="BMC Genomics">
        <title>The genome of Naegleria lovaniensis, the basis for a comparative approach to unravel pathogenicity factors of the human pathogenic amoeba N. fowleri.</title>
        <authorList>
            <person name="Liechti N."/>
            <person name="Schurch N."/>
            <person name="Bruggmann R."/>
            <person name="Wittwer M."/>
        </authorList>
    </citation>
    <scope>NUCLEOTIDE SEQUENCE [LARGE SCALE GENOMIC DNA]</scope>
    <source>
        <strain evidence="2 3">ATCC 30569</strain>
    </source>
</reference>
<evidence type="ECO:0000256" key="1">
    <source>
        <dbReference type="SAM" id="MobiDB-lite"/>
    </source>
</evidence>
<dbReference type="Proteomes" id="UP000816034">
    <property type="component" value="Unassembled WGS sequence"/>
</dbReference>
<dbReference type="EMBL" id="PYSW02000010">
    <property type="protein sequence ID" value="KAG2388393.1"/>
    <property type="molecule type" value="Genomic_DNA"/>
</dbReference>
<comment type="caution">
    <text evidence="2">The sequence shown here is derived from an EMBL/GenBank/DDBJ whole genome shotgun (WGS) entry which is preliminary data.</text>
</comment>
<proteinExistence type="predicted"/>
<name>A0AA88GZA5_NAELO</name>
<protein>
    <submittedName>
        <fullName evidence="2">Uncharacterized protein</fullName>
    </submittedName>
</protein>
<feature type="region of interest" description="Disordered" evidence="1">
    <location>
        <begin position="32"/>
        <end position="53"/>
    </location>
</feature>
<gene>
    <name evidence="2" type="ORF">C9374_000557</name>
</gene>